<feature type="transmembrane region" description="Helical" evidence="11">
    <location>
        <begin position="212"/>
        <end position="240"/>
    </location>
</feature>
<dbReference type="InterPro" id="IPR000276">
    <property type="entry name" value="GPCR_Rhodpsn"/>
</dbReference>
<evidence type="ECO:0000313" key="13">
    <source>
        <dbReference type="EMBL" id="KAK4303630.1"/>
    </source>
</evidence>
<dbReference type="GO" id="GO:0005886">
    <property type="term" value="C:plasma membrane"/>
    <property type="evidence" value="ECO:0007669"/>
    <property type="project" value="TreeGrafter"/>
</dbReference>
<protein>
    <recommendedName>
        <fullName evidence="12">G-protein coupled receptors family 1 profile domain-containing protein</fullName>
    </recommendedName>
</protein>
<evidence type="ECO:0000256" key="3">
    <source>
        <dbReference type="ARBA" id="ARBA00022692"/>
    </source>
</evidence>
<dbReference type="AlphaFoldDB" id="A0AAE1P7L8"/>
<feature type="transmembrane region" description="Helical" evidence="11">
    <location>
        <begin position="261"/>
        <end position="281"/>
    </location>
</feature>
<evidence type="ECO:0000256" key="11">
    <source>
        <dbReference type="SAM" id="Phobius"/>
    </source>
</evidence>
<feature type="compositionally biased region" description="Basic and acidic residues" evidence="10">
    <location>
        <begin position="60"/>
        <end position="69"/>
    </location>
</feature>
<feature type="transmembrane region" description="Helical" evidence="11">
    <location>
        <begin position="458"/>
        <end position="482"/>
    </location>
</feature>
<evidence type="ECO:0000313" key="14">
    <source>
        <dbReference type="Proteomes" id="UP001292094"/>
    </source>
</evidence>
<dbReference type="Gene3D" id="1.20.1070.10">
    <property type="entry name" value="Rhodopsin 7-helix transmembrane proteins"/>
    <property type="match status" value="2"/>
</dbReference>
<feature type="region of interest" description="Disordered" evidence="10">
    <location>
        <begin position="386"/>
        <end position="412"/>
    </location>
</feature>
<feature type="transmembrane region" description="Helical" evidence="11">
    <location>
        <begin position="137"/>
        <end position="162"/>
    </location>
</feature>
<evidence type="ECO:0000259" key="12">
    <source>
        <dbReference type="PROSITE" id="PS50262"/>
    </source>
</evidence>
<evidence type="ECO:0000256" key="6">
    <source>
        <dbReference type="ARBA" id="ARBA00023136"/>
    </source>
</evidence>
<keyword evidence="4 11" id="KW-1133">Transmembrane helix</keyword>
<keyword evidence="5 9" id="KW-0297">G-protein coupled receptor</keyword>
<dbReference type="Proteomes" id="UP001292094">
    <property type="component" value="Unassembled WGS sequence"/>
</dbReference>
<evidence type="ECO:0000256" key="7">
    <source>
        <dbReference type="ARBA" id="ARBA00023170"/>
    </source>
</evidence>
<keyword evidence="14" id="KW-1185">Reference proteome</keyword>
<dbReference type="PROSITE" id="PS00237">
    <property type="entry name" value="G_PROTEIN_RECEP_F1_1"/>
    <property type="match status" value="1"/>
</dbReference>
<dbReference type="SUPFAM" id="SSF81321">
    <property type="entry name" value="Family A G protein-coupled receptor-like"/>
    <property type="match status" value="1"/>
</dbReference>
<evidence type="ECO:0000256" key="8">
    <source>
        <dbReference type="ARBA" id="ARBA00023224"/>
    </source>
</evidence>
<evidence type="ECO:0000256" key="1">
    <source>
        <dbReference type="ARBA" id="ARBA00004141"/>
    </source>
</evidence>
<keyword evidence="3 9" id="KW-0812">Transmembrane</keyword>
<comment type="subcellular location">
    <subcellularLocation>
        <location evidence="1">Membrane</location>
        <topology evidence="1">Multi-pass membrane protein</topology>
    </subcellularLocation>
</comment>
<evidence type="ECO:0000256" key="4">
    <source>
        <dbReference type="ARBA" id="ARBA00022989"/>
    </source>
</evidence>
<dbReference type="PANTHER" id="PTHR45695:SF9">
    <property type="entry name" value="LEUCOKININ RECEPTOR"/>
    <property type="match status" value="1"/>
</dbReference>
<dbReference type="EMBL" id="JAWZYT010002554">
    <property type="protein sequence ID" value="KAK4303630.1"/>
    <property type="molecule type" value="Genomic_DNA"/>
</dbReference>
<organism evidence="13 14">
    <name type="scientific">Petrolisthes manimaculis</name>
    <dbReference type="NCBI Taxonomy" id="1843537"/>
    <lineage>
        <taxon>Eukaryota</taxon>
        <taxon>Metazoa</taxon>
        <taxon>Ecdysozoa</taxon>
        <taxon>Arthropoda</taxon>
        <taxon>Crustacea</taxon>
        <taxon>Multicrustacea</taxon>
        <taxon>Malacostraca</taxon>
        <taxon>Eumalacostraca</taxon>
        <taxon>Eucarida</taxon>
        <taxon>Decapoda</taxon>
        <taxon>Pleocyemata</taxon>
        <taxon>Anomura</taxon>
        <taxon>Galatheoidea</taxon>
        <taxon>Porcellanidae</taxon>
        <taxon>Petrolisthes</taxon>
    </lineage>
</organism>
<feature type="compositionally biased region" description="Low complexity" evidence="10">
    <location>
        <begin position="16"/>
        <end position="36"/>
    </location>
</feature>
<keyword evidence="8 9" id="KW-0807">Transducer</keyword>
<feature type="transmembrane region" description="Helical" evidence="11">
    <location>
        <begin position="301"/>
        <end position="330"/>
    </location>
</feature>
<comment type="similarity">
    <text evidence="2 9">Belongs to the G-protein coupled receptor 1 family.</text>
</comment>
<dbReference type="Pfam" id="PF00001">
    <property type="entry name" value="7tm_1"/>
    <property type="match status" value="1"/>
</dbReference>
<proteinExistence type="inferred from homology"/>
<comment type="caution">
    <text evidence="13">The sequence shown here is derived from an EMBL/GenBank/DDBJ whole genome shotgun (WGS) entry which is preliminary data.</text>
</comment>
<dbReference type="GO" id="GO:0004930">
    <property type="term" value="F:G protein-coupled receptor activity"/>
    <property type="evidence" value="ECO:0007669"/>
    <property type="project" value="UniProtKB-KW"/>
</dbReference>
<evidence type="ECO:0000256" key="2">
    <source>
        <dbReference type="ARBA" id="ARBA00010663"/>
    </source>
</evidence>
<sequence length="591" mass="63997">MYYRANHCPASPLGISSSQSHLPKSSTSTSTSTSYSLVVREGRTPPHHTQPAEDNDDEEEKGHVSRRAADIAMNDGTVLRRRLVIDVSVFNTTTDTTTTSTTTTSVATYSALPTLTTTTAPNVSYNVVQAWWGGWDVVLAAVQTGVFLVALLGNVTVAASVWRRGTSRQRQQQHTAAHRHALLLSLALADLLVTLLCLPAAAANVLELPWSVPWVVCPLLAAGQSTAHAASTLSLALLALDRYLTMRRPKLAPRVAAITRRLLVSLWVTAAGLAVPRGVAATLVHPGPVCQELWPAPAARLAYHTAVAVLVHLLPCTTVILCHAAVAASLRRRGVEDTRMNMKPRQVIIMARECSVGGANNHKIVDASSSGGDSDDDEDERVALDLREMPQQTTRDAGRGRGPQAPPRAAPTMKPARNIHTIIRAHRRMRVRGPAHPASIFTSYRGHSVATRRRLARVLVALGAVFAACWLPYTVALLVWAWRESPATRTACDMTLVLGHAHSALNPVVYWLMNRAFLTSLHRLLSAELRLPRGLSCAGCPRSACLSRAPAAPWAGNSSTNEDNLGPFHPKYLNPHALRPQASRCTSHYFH</sequence>
<evidence type="ECO:0000256" key="9">
    <source>
        <dbReference type="RuleBase" id="RU000688"/>
    </source>
</evidence>
<dbReference type="InterPro" id="IPR017452">
    <property type="entry name" value="GPCR_Rhodpsn_7TM"/>
</dbReference>
<evidence type="ECO:0000256" key="10">
    <source>
        <dbReference type="SAM" id="MobiDB-lite"/>
    </source>
</evidence>
<feature type="domain" description="G-protein coupled receptors family 1 profile" evidence="12">
    <location>
        <begin position="153"/>
        <end position="510"/>
    </location>
</feature>
<gene>
    <name evidence="13" type="ORF">Pmani_024367</name>
</gene>
<name>A0AAE1P7L8_9EUCA</name>
<keyword evidence="6 11" id="KW-0472">Membrane</keyword>
<dbReference type="PANTHER" id="PTHR45695">
    <property type="entry name" value="LEUCOKININ RECEPTOR-RELATED"/>
    <property type="match status" value="1"/>
</dbReference>
<dbReference type="PROSITE" id="PS50262">
    <property type="entry name" value="G_PROTEIN_RECEP_F1_2"/>
    <property type="match status" value="1"/>
</dbReference>
<dbReference type="PRINTS" id="PR00237">
    <property type="entry name" value="GPCRRHODOPSN"/>
</dbReference>
<feature type="region of interest" description="Disordered" evidence="10">
    <location>
        <begin position="1"/>
        <end position="70"/>
    </location>
</feature>
<keyword evidence="7 9" id="KW-0675">Receptor</keyword>
<feature type="transmembrane region" description="Helical" evidence="11">
    <location>
        <begin position="182"/>
        <end position="206"/>
    </location>
</feature>
<evidence type="ECO:0000256" key="5">
    <source>
        <dbReference type="ARBA" id="ARBA00023040"/>
    </source>
</evidence>
<accession>A0AAE1P7L8</accession>
<reference evidence="13" key="1">
    <citation type="submission" date="2023-11" db="EMBL/GenBank/DDBJ databases">
        <title>Genome assemblies of two species of porcelain crab, Petrolisthes cinctipes and Petrolisthes manimaculis (Anomura: Porcellanidae).</title>
        <authorList>
            <person name="Angst P."/>
        </authorList>
    </citation>
    <scope>NUCLEOTIDE SEQUENCE</scope>
    <source>
        <strain evidence="13">PB745_02</strain>
        <tissue evidence="13">Gill</tissue>
    </source>
</reference>